<comment type="caution">
    <text evidence="6">The sequence shown here is derived from an EMBL/GenBank/DDBJ whole genome shotgun (WGS) entry which is preliminary data.</text>
</comment>
<evidence type="ECO:0000256" key="2">
    <source>
        <dbReference type="ARBA" id="ARBA00023054"/>
    </source>
</evidence>
<dbReference type="AlphaFoldDB" id="A0A3A9AWA9"/>
<keyword evidence="2 3" id="KW-0175">Coiled coil</keyword>
<sequence length="603" mass="66914">MKKDRKTMKMLIKKERPEEEKRKSGKKRWIILLTVGAFIIAASAVIFFYIRPKNNERQMKMPPAMNDLGEGVTAASGLTEVEMADEMWELDFLQTVLYVEESYLAMGDKVEKGTAVFKVSDETLKEARKELEDAVTETELAYRQGIIDYEAGVIDARMTNENAVVNKKYSQAQYDSETDEAAKTVKELEKQAEEARELVDEYTKSVNEDYYRTYYKIDELYQTYYEHFSLLMETYEKWDIKEKESLYGNSVPSLGGSSGSSSGSSSKTEPSDAAAFNTATSGEDSAYGVMNLMLAGESKRNTYTNLSDGAMDSGPTGGGYSENETLLSVYNLLDEMVKQEGDEYETALNNYETAKRTAQAGLEKAQSDLALLEAELVTARTEYEKQLIACKSDYEIILAESDNAQAVYEMTLESLEETLSSLENEKEDAAENRALFEEVIGDGYFYTQSAGTIVMSGVRKDSYLSGESLVIAYSNPEKVSVTASVDQSNIAGISIGDKVYVAISEYGNYQGKVTMINPVTQAQSRSSVTYQVTVTLEGDVSSLDSNLTACVYFGMSDEMMQEMQNMLQDGIELEGIRGVPETEGRPQTGDNVPSGNGRKEDGQ</sequence>
<protein>
    <submittedName>
        <fullName evidence="6">HlyD family efflux transporter periplasmic adaptor subunit</fullName>
    </submittedName>
</protein>
<name>A0A3A9AWA9_9FIRM</name>
<gene>
    <name evidence="6" type="ORF">D7V94_12640</name>
</gene>
<dbReference type="OrthoDB" id="2067252at2"/>
<dbReference type="Proteomes" id="UP000280696">
    <property type="component" value="Unassembled WGS sequence"/>
</dbReference>
<dbReference type="Gene3D" id="2.40.30.170">
    <property type="match status" value="1"/>
</dbReference>
<evidence type="ECO:0000313" key="6">
    <source>
        <dbReference type="EMBL" id="RKI90635.1"/>
    </source>
</evidence>
<reference evidence="6 7" key="1">
    <citation type="submission" date="2018-09" db="EMBL/GenBank/DDBJ databases">
        <title>Murine metabolic-syndrome-specific gut microbial biobank.</title>
        <authorList>
            <person name="Liu C."/>
        </authorList>
    </citation>
    <scope>NUCLEOTIDE SEQUENCE [LARGE SCALE GENOMIC DNA]</scope>
    <source>
        <strain evidence="6 7">0.1xD8-82</strain>
    </source>
</reference>
<comment type="subcellular location">
    <subcellularLocation>
        <location evidence="1">Cell envelope</location>
    </subcellularLocation>
</comment>
<evidence type="ECO:0000313" key="7">
    <source>
        <dbReference type="Proteomes" id="UP000280696"/>
    </source>
</evidence>
<evidence type="ECO:0000256" key="5">
    <source>
        <dbReference type="SAM" id="Phobius"/>
    </source>
</evidence>
<feature type="coiled-coil region" evidence="3">
    <location>
        <begin position="348"/>
        <end position="439"/>
    </location>
</feature>
<evidence type="ECO:0000256" key="4">
    <source>
        <dbReference type="SAM" id="MobiDB-lite"/>
    </source>
</evidence>
<keyword evidence="5" id="KW-0472">Membrane</keyword>
<dbReference type="GO" id="GO:0030313">
    <property type="term" value="C:cell envelope"/>
    <property type="evidence" value="ECO:0007669"/>
    <property type="project" value="UniProtKB-SubCell"/>
</dbReference>
<keyword evidence="7" id="KW-1185">Reference proteome</keyword>
<feature type="region of interest" description="Disordered" evidence="4">
    <location>
        <begin position="249"/>
        <end position="275"/>
    </location>
</feature>
<feature type="coiled-coil region" evidence="3">
    <location>
        <begin position="171"/>
        <end position="208"/>
    </location>
</feature>
<feature type="region of interest" description="Disordered" evidence="4">
    <location>
        <begin position="1"/>
        <end position="20"/>
    </location>
</feature>
<feature type="region of interest" description="Disordered" evidence="4">
    <location>
        <begin position="579"/>
        <end position="603"/>
    </location>
</feature>
<evidence type="ECO:0000256" key="1">
    <source>
        <dbReference type="ARBA" id="ARBA00004196"/>
    </source>
</evidence>
<proteinExistence type="predicted"/>
<dbReference type="EMBL" id="RAYQ01000013">
    <property type="protein sequence ID" value="RKI90635.1"/>
    <property type="molecule type" value="Genomic_DNA"/>
</dbReference>
<feature type="coiled-coil region" evidence="3">
    <location>
        <begin position="117"/>
        <end position="144"/>
    </location>
</feature>
<feature type="transmembrane region" description="Helical" evidence="5">
    <location>
        <begin position="29"/>
        <end position="50"/>
    </location>
</feature>
<organism evidence="6 7">
    <name type="scientific">Parablautia intestinalis</name>
    <dbReference type="NCBI Taxonomy" id="2320100"/>
    <lineage>
        <taxon>Bacteria</taxon>
        <taxon>Bacillati</taxon>
        <taxon>Bacillota</taxon>
        <taxon>Clostridia</taxon>
        <taxon>Lachnospirales</taxon>
        <taxon>Lachnospiraceae</taxon>
        <taxon>Parablautia</taxon>
    </lineage>
</organism>
<accession>A0A3A9AWA9</accession>
<feature type="compositionally biased region" description="Low complexity" evidence="4">
    <location>
        <begin position="253"/>
        <end position="266"/>
    </location>
</feature>
<keyword evidence="5" id="KW-1133">Transmembrane helix</keyword>
<evidence type="ECO:0000256" key="3">
    <source>
        <dbReference type="SAM" id="Coils"/>
    </source>
</evidence>
<keyword evidence="5" id="KW-0812">Transmembrane</keyword>
<dbReference type="InterPro" id="IPR050465">
    <property type="entry name" value="UPF0194_transport"/>
</dbReference>
<dbReference type="PANTHER" id="PTHR32347">
    <property type="entry name" value="EFFLUX SYSTEM COMPONENT YKNX-RELATED"/>
    <property type="match status" value="1"/>
</dbReference>